<dbReference type="InterPro" id="IPR004045">
    <property type="entry name" value="Glutathione_S-Trfase_N"/>
</dbReference>
<dbReference type="Proteomes" id="UP000682733">
    <property type="component" value="Unassembled WGS sequence"/>
</dbReference>
<protein>
    <recommendedName>
        <fullName evidence="3">GST N-terminal domain-containing protein</fullName>
    </recommendedName>
</protein>
<reference evidence="4" key="1">
    <citation type="submission" date="2021-02" db="EMBL/GenBank/DDBJ databases">
        <authorList>
            <person name="Nowell W R."/>
        </authorList>
    </citation>
    <scope>NUCLEOTIDE SEQUENCE</scope>
</reference>
<organism evidence="4 6">
    <name type="scientific">Didymodactylos carnosus</name>
    <dbReference type="NCBI Taxonomy" id="1234261"/>
    <lineage>
        <taxon>Eukaryota</taxon>
        <taxon>Metazoa</taxon>
        <taxon>Spiralia</taxon>
        <taxon>Gnathifera</taxon>
        <taxon>Rotifera</taxon>
        <taxon>Eurotatoria</taxon>
        <taxon>Bdelloidea</taxon>
        <taxon>Philodinida</taxon>
        <taxon>Philodinidae</taxon>
        <taxon>Didymodactylos</taxon>
    </lineage>
</organism>
<evidence type="ECO:0000313" key="5">
    <source>
        <dbReference type="EMBL" id="CAF3954009.1"/>
    </source>
</evidence>
<dbReference type="Proteomes" id="UP000677228">
    <property type="component" value="Unassembled WGS sequence"/>
</dbReference>
<keyword evidence="2" id="KW-0812">Transmembrane</keyword>
<dbReference type="Pfam" id="PF13417">
    <property type="entry name" value="GST_N_3"/>
    <property type="match status" value="1"/>
</dbReference>
<dbReference type="Pfam" id="PF14497">
    <property type="entry name" value="GST_C_3"/>
    <property type="match status" value="1"/>
</dbReference>
<evidence type="ECO:0000313" key="6">
    <source>
        <dbReference type="Proteomes" id="UP000677228"/>
    </source>
</evidence>
<dbReference type="PANTHER" id="PTHR44051:SF8">
    <property type="entry name" value="GLUTATHIONE S-TRANSFERASE GSTA"/>
    <property type="match status" value="1"/>
</dbReference>
<comment type="caution">
    <text evidence="4">The sequence shown here is derived from an EMBL/GenBank/DDBJ whole genome shotgun (WGS) entry which is preliminary data.</text>
</comment>
<gene>
    <name evidence="4" type="ORF">OVA965_LOCUS21518</name>
    <name evidence="5" type="ORF">TMI583_LOCUS22181</name>
</gene>
<evidence type="ECO:0000256" key="1">
    <source>
        <dbReference type="ARBA" id="ARBA00007409"/>
    </source>
</evidence>
<dbReference type="SUPFAM" id="SSF47616">
    <property type="entry name" value="GST C-terminal domain-like"/>
    <property type="match status" value="1"/>
</dbReference>
<keyword evidence="2" id="KW-0472">Membrane</keyword>
<dbReference type="CDD" id="cd00299">
    <property type="entry name" value="GST_C_family"/>
    <property type="match status" value="1"/>
</dbReference>
<sequence length="367" mass="43161">MEPLRLYQFSFSHFCDKVRWALDYKNIPYTVVPYHAREPTEGLEHAPQTLQKLVPIIEDPNNRLHEDNTSFFISDSTPILLYLEERYPDKKSLFPVPSSKQAIIDYCLILDSTLGLFARRLAYLQVFSEKPAILSINIMPLGDQTQSVDNVESKIKGTIVCCFLISRYRVHRVKEDQIVENTQKFLRETNEKLMGKQYLFDNQFTAADLTLCALMKPLLSIPSFYPEQKEKYRRLFDYHDRVRKEYDLKCQDSVIERLLKREREVTAPQRSKVKVFIKNAFYYLYFILLYPLAWLIFRCENNEAIPLEFSSSLSISTSKITKAQNDQRSTGSVSQVGLLIKSFLHFYYTIPKQMKYMRRVTRNTPNS</sequence>
<name>A0A8S2E6Y8_9BILA</name>
<dbReference type="CDD" id="cd00570">
    <property type="entry name" value="GST_N_family"/>
    <property type="match status" value="1"/>
</dbReference>
<feature type="domain" description="GST N-terminal" evidence="3">
    <location>
        <begin position="2"/>
        <end position="91"/>
    </location>
</feature>
<evidence type="ECO:0000313" key="4">
    <source>
        <dbReference type="EMBL" id="CAF1149229.1"/>
    </source>
</evidence>
<dbReference type="Gene3D" id="3.40.30.10">
    <property type="entry name" value="Glutaredoxin"/>
    <property type="match status" value="1"/>
</dbReference>
<dbReference type="EMBL" id="CAJNOK010011818">
    <property type="protein sequence ID" value="CAF1149229.1"/>
    <property type="molecule type" value="Genomic_DNA"/>
</dbReference>
<dbReference type="Gene3D" id="1.20.1050.10">
    <property type="match status" value="1"/>
</dbReference>
<evidence type="ECO:0000256" key="2">
    <source>
        <dbReference type="SAM" id="Phobius"/>
    </source>
</evidence>
<accession>A0A8S2E6Y8</accession>
<evidence type="ECO:0000259" key="3">
    <source>
        <dbReference type="PROSITE" id="PS50404"/>
    </source>
</evidence>
<feature type="transmembrane region" description="Helical" evidence="2">
    <location>
        <begin position="280"/>
        <end position="297"/>
    </location>
</feature>
<dbReference type="InterPro" id="IPR004046">
    <property type="entry name" value="GST_C"/>
</dbReference>
<comment type="similarity">
    <text evidence="1">Belongs to the GST superfamily.</text>
</comment>
<dbReference type="PROSITE" id="PS50404">
    <property type="entry name" value="GST_NTER"/>
    <property type="match status" value="1"/>
</dbReference>
<keyword evidence="2" id="KW-1133">Transmembrane helix</keyword>
<dbReference type="EMBL" id="CAJOBA010030273">
    <property type="protein sequence ID" value="CAF3954009.1"/>
    <property type="molecule type" value="Genomic_DNA"/>
</dbReference>
<dbReference type="PANTHER" id="PTHR44051">
    <property type="entry name" value="GLUTATHIONE S-TRANSFERASE-RELATED"/>
    <property type="match status" value="1"/>
</dbReference>
<dbReference type="InterPro" id="IPR036249">
    <property type="entry name" value="Thioredoxin-like_sf"/>
</dbReference>
<proteinExistence type="inferred from homology"/>
<dbReference type="InterPro" id="IPR036282">
    <property type="entry name" value="Glutathione-S-Trfase_C_sf"/>
</dbReference>
<dbReference type="SUPFAM" id="SSF52833">
    <property type="entry name" value="Thioredoxin-like"/>
    <property type="match status" value="1"/>
</dbReference>
<dbReference type="AlphaFoldDB" id="A0A8S2E6Y8"/>